<accession>A0A2T2ZV60</accession>
<evidence type="ECO:0000256" key="1">
    <source>
        <dbReference type="SAM" id="MobiDB-lite"/>
    </source>
</evidence>
<protein>
    <submittedName>
        <fullName evidence="2">Uncharacterized protein</fullName>
    </submittedName>
</protein>
<feature type="compositionally biased region" description="Basic and acidic residues" evidence="1">
    <location>
        <begin position="159"/>
        <end position="172"/>
    </location>
</feature>
<evidence type="ECO:0000313" key="3">
    <source>
        <dbReference type="Proteomes" id="UP000241462"/>
    </source>
</evidence>
<gene>
    <name evidence="2" type="ORF">BD289DRAFT_143101</name>
</gene>
<name>A0A2T2ZV60_9PEZI</name>
<evidence type="ECO:0000313" key="2">
    <source>
        <dbReference type="EMBL" id="PSR77546.1"/>
    </source>
</evidence>
<dbReference type="InParanoid" id="A0A2T2ZV60"/>
<dbReference type="Proteomes" id="UP000241462">
    <property type="component" value="Unassembled WGS sequence"/>
</dbReference>
<dbReference type="EMBL" id="KZ678648">
    <property type="protein sequence ID" value="PSR77546.1"/>
    <property type="molecule type" value="Genomic_DNA"/>
</dbReference>
<sequence>MAMEGAVAASIVADVVPPDHHPRPVDVVDGTFTVDPLEVETHTTPAAVAAVAAVVAVIDEEAVATPDIAGHEAGLCLSLRHDLDQALDPPARMVVVIDALLVKRAAPEVAPRSREKTTTDPSEDDLLPATGAPVHPRDVATPHLEAVLEAAPDPDLDLDPTHHRGEEGPAHDRHPALYRARAALHPAKDVPGVPVAVAVEAAVAAAAAAGA</sequence>
<feature type="region of interest" description="Disordered" evidence="1">
    <location>
        <begin position="107"/>
        <end position="135"/>
    </location>
</feature>
<organism evidence="2 3">
    <name type="scientific">Coniella lustricola</name>
    <dbReference type="NCBI Taxonomy" id="2025994"/>
    <lineage>
        <taxon>Eukaryota</taxon>
        <taxon>Fungi</taxon>
        <taxon>Dikarya</taxon>
        <taxon>Ascomycota</taxon>
        <taxon>Pezizomycotina</taxon>
        <taxon>Sordariomycetes</taxon>
        <taxon>Sordariomycetidae</taxon>
        <taxon>Diaporthales</taxon>
        <taxon>Schizoparmaceae</taxon>
        <taxon>Coniella</taxon>
    </lineage>
</organism>
<dbReference type="AlphaFoldDB" id="A0A2T2ZV60"/>
<proteinExistence type="predicted"/>
<reference evidence="2 3" key="1">
    <citation type="journal article" date="2018" name="Mycol. Prog.">
        <title>Coniella lustricola, a new species from submerged detritus.</title>
        <authorList>
            <person name="Raudabaugh D.B."/>
            <person name="Iturriaga T."/>
            <person name="Carver A."/>
            <person name="Mondo S."/>
            <person name="Pangilinan J."/>
            <person name="Lipzen A."/>
            <person name="He G."/>
            <person name="Amirebrahimi M."/>
            <person name="Grigoriev I.V."/>
            <person name="Miller A.N."/>
        </authorList>
    </citation>
    <scope>NUCLEOTIDE SEQUENCE [LARGE SCALE GENOMIC DNA]</scope>
    <source>
        <strain evidence="2 3">B22-T-1</strain>
    </source>
</reference>
<keyword evidence="3" id="KW-1185">Reference proteome</keyword>
<feature type="region of interest" description="Disordered" evidence="1">
    <location>
        <begin position="153"/>
        <end position="172"/>
    </location>
</feature>